<sequence>MPITSITLRRLCLPLVVPYRLSYRTFNEFEPIFVELETETGNTGFGDGHISPGSSAETREGGWNFCQEVARSLLGQTIEQAKILIASRSQESKVAASALATAIEMVDDNPLFTVTEDARLPLLVPINSTDLAEIPKEVEQLLEQGFCTFKIKVGKNVDADLRRVAAIQKAAGGRATFRIDANRAYDREQGSQFAAALDPTGIELFEQPCNAADWDANAAVASVSSVPLMLDEPICSLADIERAAQIDGVQYCKLKLKRFGSLEGLKQGLDQVRQYGMEPVLGDGLGSEVSSWMEACVALRTIRNAGEFNGFLKPKIRLFNEPLRFDKGAIALHRGYKPTLDRSILESCTIEKIRISVH</sequence>
<evidence type="ECO:0000256" key="1">
    <source>
        <dbReference type="ARBA" id="ARBA00022723"/>
    </source>
</evidence>
<dbReference type="Pfam" id="PF13378">
    <property type="entry name" value="MR_MLE_C"/>
    <property type="match status" value="1"/>
</dbReference>
<proteinExistence type="predicted"/>
<dbReference type="SMART" id="SM00922">
    <property type="entry name" value="MR_MLE"/>
    <property type="match status" value="1"/>
</dbReference>
<gene>
    <name evidence="3" type="ORF">ACFQDL_31940</name>
</gene>
<dbReference type="InterPro" id="IPR013342">
    <property type="entry name" value="Mandelate_racemase_C"/>
</dbReference>
<feature type="domain" description="Mandelate racemase/muconate lactonizing enzyme C-terminal" evidence="2">
    <location>
        <begin position="131"/>
        <end position="227"/>
    </location>
</feature>
<dbReference type="PANTHER" id="PTHR48073:SF2">
    <property type="entry name" value="O-SUCCINYLBENZOATE SYNTHASE"/>
    <property type="match status" value="1"/>
</dbReference>
<keyword evidence="1" id="KW-0479">Metal-binding</keyword>
<protein>
    <submittedName>
        <fullName evidence="3">Mandelate racemase/muconate lactonizing enzyme family protein</fullName>
    </submittedName>
</protein>
<comment type="caution">
    <text evidence="3">The sequence shown here is derived from an EMBL/GenBank/DDBJ whole genome shotgun (WGS) entry which is preliminary data.</text>
</comment>
<dbReference type="SUPFAM" id="SSF51604">
    <property type="entry name" value="Enolase C-terminal domain-like"/>
    <property type="match status" value="1"/>
</dbReference>
<evidence type="ECO:0000313" key="4">
    <source>
        <dbReference type="Proteomes" id="UP001596422"/>
    </source>
</evidence>
<dbReference type="InterPro" id="IPR029017">
    <property type="entry name" value="Enolase-like_N"/>
</dbReference>
<dbReference type="Gene3D" id="3.30.390.10">
    <property type="entry name" value="Enolase-like, N-terminal domain"/>
    <property type="match status" value="1"/>
</dbReference>
<keyword evidence="4" id="KW-1185">Reference proteome</keyword>
<dbReference type="InterPro" id="IPR036849">
    <property type="entry name" value="Enolase-like_C_sf"/>
</dbReference>
<dbReference type="Gene3D" id="3.20.20.120">
    <property type="entry name" value="Enolase-like C-terminal domain"/>
    <property type="match status" value="1"/>
</dbReference>
<organism evidence="3 4">
    <name type="scientific">Marinobacterium aestuariivivens</name>
    <dbReference type="NCBI Taxonomy" id="1698799"/>
    <lineage>
        <taxon>Bacteria</taxon>
        <taxon>Pseudomonadati</taxon>
        <taxon>Pseudomonadota</taxon>
        <taxon>Gammaproteobacteria</taxon>
        <taxon>Oceanospirillales</taxon>
        <taxon>Oceanospirillaceae</taxon>
        <taxon>Marinobacterium</taxon>
    </lineage>
</organism>
<dbReference type="InterPro" id="IPR029065">
    <property type="entry name" value="Enolase_C-like"/>
</dbReference>
<dbReference type="SFLD" id="SFLDS00001">
    <property type="entry name" value="Enolase"/>
    <property type="match status" value="1"/>
</dbReference>
<evidence type="ECO:0000313" key="3">
    <source>
        <dbReference type="EMBL" id="MFC6674208.1"/>
    </source>
</evidence>
<name>A0ABW2A9Q8_9GAMM</name>
<accession>A0ABW2A9Q8</accession>
<dbReference type="SUPFAM" id="SSF54826">
    <property type="entry name" value="Enolase N-terminal domain-like"/>
    <property type="match status" value="1"/>
</dbReference>
<dbReference type="Proteomes" id="UP001596422">
    <property type="component" value="Unassembled WGS sequence"/>
</dbReference>
<reference evidence="4" key="1">
    <citation type="journal article" date="2019" name="Int. J. Syst. Evol. Microbiol.">
        <title>The Global Catalogue of Microorganisms (GCM) 10K type strain sequencing project: providing services to taxonomists for standard genome sequencing and annotation.</title>
        <authorList>
            <consortium name="The Broad Institute Genomics Platform"/>
            <consortium name="The Broad Institute Genome Sequencing Center for Infectious Disease"/>
            <person name="Wu L."/>
            <person name="Ma J."/>
        </authorList>
    </citation>
    <scope>NUCLEOTIDE SEQUENCE [LARGE SCALE GENOMIC DNA]</scope>
    <source>
        <strain evidence="4">NBRC 111756</strain>
    </source>
</reference>
<dbReference type="SFLD" id="SFLDG00180">
    <property type="entry name" value="muconate_cycloisomerase"/>
    <property type="match status" value="1"/>
</dbReference>
<evidence type="ECO:0000259" key="2">
    <source>
        <dbReference type="SMART" id="SM00922"/>
    </source>
</evidence>
<dbReference type="PANTHER" id="PTHR48073">
    <property type="entry name" value="O-SUCCINYLBENZOATE SYNTHASE-RELATED"/>
    <property type="match status" value="1"/>
</dbReference>
<dbReference type="RefSeq" id="WP_379913955.1">
    <property type="nucleotide sequence ID" value="NZ_JBHSWE010000002.1"/>
</dbReference>
<dbReference type="EMBL" id="JBHSWE010000002">
    <property type="protein sequence ID" value="MFC6674208.1"/>
    <property type="molecule type" value="Genomic_DNA"/>
</dbReference>